<comment type="caution">
    <text evidence="2">The sequence shown here is derived from an EMBL/GenBank/DDBJ whole genome shotgun (WGS) entry which is preliminary data.</text>
</comment>
<organism evidence="2 3">
    <name type="scientific">Rhodococcus globerulus</name>
    <dbReference type="NCBI Taxonomy" id="33008"/>
    <lineage>
        <taxon>Bacteria</taxon>
        <taxon>Bacillati</taxon>
        <taxon>Actinomycetota</taxon>
        <taxon>Actinomycetes</taxon>
        <taxon>Mycobacteriales</taxon>
        <taxon>Nocardiaceae</taxon>
        <taxon>Rhodococcus</taxon>
    </lineage>
</organism>
<accession>A0ABU4C3X7</accession>
<proteinExistence type="predicted"/>
<reference evidence="2 3" key="1">
    <citation type="submission" date="2023-10" db="EMBL/GenBank/DDBJ databases">
        <title>Development of a sustainable strategy for remediation of hydrocarbon-contaminated territories based on the waste exchange concept.</title>
        <authorList>
            <person name="Krivoruchko A."/>
        </authorList>
    </citation>
    <scope>NUCLEOTIDE SEQUENCE [LARGE SCALE GENOMIC DNA]</scope>
    <source>
        <strain evidence="2 3">IEGM 1203</strain>
    </source>
</reference>
<keyword evidence="3" id="KW-1185">Reference proteome</keyword>
<feature type="non-terminal residue" evidence="2">
    <location>
        <position position="153"/>
    </location>
</feature>
<sequence>MTKLLSTVRWSNCSSRQIDWDSTRVGCVSITSKGAEGFSFDGGQLQVVQALGVHSPEGNAGRKARYLQSLGTLTNALSGRPLDTFDTELRLNPSAPTLVERIWEAALTEQADTTVRAGGRYSHRFHPGGARGDHRPGISFVDSGRENAASRPG</sequence>
<protein>
    <submittedName>
        <fullName evidence="2">Uncharacterized protein</fullName>
    </submittedName>
</protein>
<name>A0ABU4C3X7_RHOGO</name>
<evidence type="ECO:0000313" key="3">
    <source>
        <dbReference type="Proteomes" id="UP001185927"/>
    </source>
</evidence>
<dbReference type="RefSeq" id="WP_317545672.1">
    <property type="nucleotide sequence ID" value="NZ_JAWLKB010000035.1"/>
</dbReference>
<evidence type="ECO:0000313" key="2">
    <source>
        <dbReference type="EMBL" id="MDV6271210.1"/>
    </source>
</evidence>
<evidence type="ECO:0000256" key="1">
    <source>
        <dbReference type="SAM" id="MobiDB-lite"/>
    </source>
</evidence>
<feature type="region of interest" description="Disordered" evidence="1">
    <location>
        <begin position="124"/>
        <end position="153"/>
    </location>
</feature>
<gene>
    <name evidence="2" type="ORF">R3Q16_31805</name>
</gene>
<dbReference type="Proteomes" id="UP001185927">
    <property type="component" value="Unassembled WGS sequence"/>
</dbReference>
<dbReference type="EMBL" id="JAWLKB010000035">
    <property type="protein sequence ID" value="MDV6271210.1"/>
    <property type="molecule type" value="Genomic_DNA"/>
</dbReference>